<dbReference type="Proteomes" id="UP001501074">
    <property type="component" value="Unassembled WGS sequence"/>
</dbReference>
<organism evidence="1 2">
    <name type="scientific">Kineosporia mesophila</name>
    <dbReference type="NCBI Taxonomy" id="566012"/>
    <lineage>
        <taxon>Bacteria</taxon>
        <taxon>Bacillati</taxon>
        <taxon>Actinomycetota</taxon>
        <taxon>Actinomycetes</taxon>
        <taxon>Kineosporiales</taxon>
        <taxon>Kineosporiaceae</taxon>
        <taxon>Kineosporia</taxon>
    </lineage>
</organism>
<dbReference type="EMBL" id="BAAAZO010000011">
    <property type="protein sequence ID" value="GAA3633089.1"/>
    <property type="molecule type" value="Genomic_DNA"/>
</dbReference>
<comment type="caution">
    <text evidence="1">The sequence shown here is derived from an EMBL/GenBank/DDBJ whole genome shotgun (WGS) entry which is preliminary data.</text>
</comment>
<name>A0ABP7AHY8_9ACTN</name>
<evidence type="ECO:0000313" key="2">
    <source>
        <dbReference type="Proteomes" id="UP001501074"/>
    </source>
</evidence>
<accession>A0ABP7AHY8</accession>
<gene>
    <name evidence="1" type="ORF">GCM10022223_59300</name>
</gene>
<keyword evidence="2" id="KW-1185">Reference proteome</keyword>
<protein>
    <recommendedName>
        <fullName evidence="3">Roadblock/LAMTOR2 domain-containing protein</fullName>
    </recommendedName>
</protein>
<evidence type="ECO:0008006" key="3">
    <source>
        <dbReference type="Google" id="ProtNLM"/>
    </source>
</evidence>
<proteinExistence type="predicted"/>
<sequence>MPVNAPPSPLGVPSGGSDAVHAVLARLQGLDGLVTACLVEPDSAFVLDTVVGKPATEADTTAEAPDDGAVAATISAAASDVVQVIGLMTSSLGDPDELEDVTITFGRKHHLITPLPEAGVDGLLVVVTLDRARTNLALARQQLRALGPLLRHAIQPPAIEPDHGS</sequence>
<evidence type="ECO:0000313" key="1">
    <source>
        <dbReference type="EMBL" id="GAA3633089.1"/>
    </source>
</evidence>
<reference evidence="2" key="1">
    <citation type="journal article" date="2019" name="Int. J. Syst. Evol. Microbiol.">
        <title>The Global Catalogue of Microorganisms (GCM) 10K type strain sequencing project: providing services to taxonomists for standard genome sequencing and annotation.</title>
        <authorList>
            <consortium name="The Broad Institute Genomics Platform"/>
            <consortium name="The Broad Institute Genome Sequencing Center for Infectious Disease"/>
            <person name="Wu L."/>
            <person name="Ma J."/>
        </authorList>
    </citation>
    <scope>NUCLEOTIDE SEQUENCE [LARGE SCALE GENOMIC DNA]</scope>
    <source>
        <strain evidence="2">JCM 16902</strain>
    </source>
</reference>